<keyword evidence="1 3" id="KW-0808">Transferase</keyword>
<dbReference type="Proteomes" id="UP000095672">
    <property type="component" value="Chromosome"/>
</dbReference>
<comment type="catalytic activity">
    <reaction evidence="3">
        <text>carboxy-S-adenosyl-L-methionine + 5-hydroxyuridine(34) in tRNA = 5-carboxymethoxyuridine(34) in tRNA + S-adenosyl-L-homocysteine + H(+)</text>
        <dbReference type="Rhea" id="RHEA:52848"/>
        <dbReference type="Rhea" id="RHEA-COMP:13381"/>
        <dbReference type="Rhea" id="RHEA-COMP:13383"/>
        <dbReference type="ChEBI" id="CHEBI:15378"/>
        <dbReference type="ChEBI" id="CHEBI:57856"/>
        <dbReference type="ChEBI" id="CHEBI:134278"/>
        <dbReference type="ChEBI" id="CHEBI:136877"/>
        <dbReference type="ChEBI" id="CHEBI:136879"/>
    </reaction>
</comment>
<evidence type="ECO:0000313" key="4">
    <source>
        <dbReference type="EMBL" id="AOS98102.1"/>
    </source>
</evidence>
<keyword evidence="4" id="KW-0489">Methyltransferase</keyword>
<dbReference type="InterPro" id="IPR027555">
    <property type="entry name" value="Mo5U34_MeTrfas-like"/>
</dbReference>
<dbReference type="GO" id="GO:0008168">
    <property type="term" value="F:methyltransferase activity"/>
    <property type="evidence" value="ECO:0007669"/>
    <property type="project" value="UniProtKB-KW"/>
</dbReference>
<comment type="subunit">
    <text evidence="3">Homotetramer.</text>
</comment>
<feature type="binding site" evidence="3">
    <location>
        <position position="111"/>
    </location>
    <ligand>
        <name>carboxy-S-adenosyl-L-methionine</name>
        <dbReference type="ChEBI" id="CHEBI:134278"/>
    </ligand>
</feature>
<dbReference type="EMBL" id="CP014143">
    <property type="protein sequence ID" value="AOS98102.1"/>
    <property type="molecule type" value="Genomic_DNA"/>
</dbReference>
<evidence type="ECO:0000313" key="5">
    <source>
        <dbReference type="Proteomes" id="UP000095672"/>
    </source>
</evidence>
<dbReference type="NCBIfam" id="TIGR00452">
    <property type="entry name" value="tRNA 5-methoxyuridine(34)/uridine 5-oxyacetic acid(34) synthase CmoB"/>
    <property type="match status" value="1"/>
</dbReference>
<dbReference type="PATRIC" id="fig|1769779.3.peg.2700"/>
<evidence type="ECO:0000256" key="2">
    <source>
        <dbReference type="ARBA" id="ARBA00022694"/>
    </source>
</evidence>
<dbReference type="NCBIfam" id="NF011650">
    <property type="entry name" value="PRK15068.1"/>
    <property type="match status" value="1"/>
</dbReference>
<accession>A0A1C9WAD6</accession>
<reference evidence="5" key="1">
    <citation type="submission" date="2016-01" db="EMBL/GenBank/DDBJ databases">
        <title>Complete genome sequence of Microbulbifer sp. CCB-MM1, a halophile isolated from Matang Mangrove Forest, Perak.</title>
        <authorList>
            <person name="Moh T.H."/>
            <person name="Dinesh B."/>
            <person name="Lau N.-S."/>
            <person name="Go F."/>
            <person name="Alexander Chong S.-C."/>
        </authorList>
    </citation>
    <scope>NUCLEOTIDE SEQUENCE [LARGE SCALE GENOMIC DNA]</scope>
    <source>
        <strain evidence="5">CCB-MM1</strain>
    </source>
</reference>
<feature type="binding site" evidence="3">
    <location>
        <position position="317"/>
    </location>
    <ligand>
        <name>carboxy-S-adenosyl-L-methionine</name>
        <dbReference type="ChEBI" id="CHEBI:134278"/>
    </ligand>
</feature>
<name>A0A1C9WAD6_9GAMM</name>
<dbReference type="STRING" id="1769779.AUP74_02707"/>
<dbReference type="RefSeq" id="WP_069948019.1">
    <property type="nucleotide sequence ID" value="NZ_CP014143.1"/>
</dbReference>
<sequence>MIDYTRLYADIQHIPALRPWLATLPEQVATGLSPHRWGDLPDWRAALEALPHVQPGAIELAREVSAGAAQEISPAQRQQLEAALRALHPWRKGPWSLFDLQIDTEWRSDWKWDRIAPHLEPLEDRLVLDVGCGNGYHCWRLLGAGARQVIGIDPSAKYVAQFYAMKKYLGHDRRVDLLPLGIEALPCNLRAFDTTLSMGVLYHRRSPMDHLRELRETLRPGGQLVLETLVIDGELGDCLVPEGRYAKMRNVWFLPSCATLESWLRKSGFDHPRTVDLDTTALEEQRRTDWMRYESLADFLDPDDSTKTIEGHPAPKRAVLVANAP</sequence>
<dbReference type="GO" id="GO:0002098">
    <property type="term" value="P:tRNA wobble uridine modification"/>
    <property type="evidence" value="ECO:0007669"/>
    <property type="project" value="InterPro"/>
</dbReference>
<feature type="binding site" evidence="3">
    <location>
        <begin position="153"/>
        <end position="155"/>
    </location>
    <ligand>
        <name>carboxy-S-adenosyl-L-methionine</name>
        <dbReference type="ChEBI" id="CHEBI:134278"/>
    </ligand>
</feature>
<evidence type="ECO:0000256" key="1">
    <source>
        <dbReference type="ARBA" id="ARBA00022679"/>
    </source>
</evidence>
<feature type="binding site" evidence="3">
    <location>
        <begin position="182"/>
        <end position="183"/>
    </location>
    <ligand>
        <name>carboxy-S-adenosyl-L-methionine</name>
        <dbReference type="ChEBI" id="CHEBI:134278"/>
    </ligand>
</feature>
<dbReference type="GO" id="GO:0016765">
    <property type="term" value="F:transferase activity, transferring alkyl or aryl (other than methyl) groups"/>
    <property type="evidence" value="ECO:0007669"/>
    <property type="project" value="UniProtKB-UniRule"/>
</dbReference>
<dbReference type="InterPro" id="IPR010017">
    <property type="entry name" value="CmoB"/>
</dbReference>
<comment type="function">
    <text evidence="3">Catalyzes carboxymethyl transfer from carboxy-S-adenosyl-L-methionine (Cx-SAM) to 5-hydroxyuridine (ho5U) to form 5-carboxymethoxyuridine (cmo5U) at position 34 in tRNAs.</text>
</comment>
<dbReference type="GO" id="GO:0032259">
    <property type="term" value="P:methylation"/>
    <property type="evidence" value="ECO:0007669"/>
    <property type="project" value="UniProtKB-KW"/>
</dbReference>
<dbReference type="AlphaFoldDB" id="A0A1C9WAD6"/>
<protein>
    <recommendedName>
        <fullName evidence="3">tRNA U34 carboxymethyltransferase</fullName>
        <ecNumber evidence="3">2.5.1.-</ecNumber>
    </recommendedName>
</protein>
<dbReference type="KEGG" id="micc:AUP74_02707"/>
<keyword evidence="2 3" id="KW-0819">tRNA processing</keyword>
<dbReference type="SUPFAM" id="SSF53335">
    <property type="entry name" value="S-adenosyl-L-methionine-dependent methyltransferases"/>
    <property type="match status" value="1"/>
</dbReference>
<dbReference type="Gene3D" id="3.40.50.150">
    <property type="entry name" value="Vaccinia Virus protein VP39"/>
    <property type="match status" value="1"/>
</dbReference>
<dbReference type="CDD" id="cd02440">
    <property type="entry name" value="AdoMet_MTases"/>
    <property type="match status" value="1"/>
</dbReference>
<feature type="binding site" evidence="3">
    <location>
        <position position="198"/>
    </location>
    <ligand>
        <name>carboxy-S-adenosyl-L-methionine</name>
        <dbReference type="ChEBI" id="CHEBI:134278"/>
    </ligand>
</feature>
<dbReference type="EC" id="2.5.1.-" evidence="3"/>
<proteinExistence type="inferred from homology"/>
<evidence type="ECO:0000256" key="3">
    <source>
        <dbReference type="HAMAP-Rule" id="MF_01590"/>
    </source>
</evidence>
<dbReference type="InterPro" id="IPR029063">
    <property type="entry name" value="SAM-dependent_MTases_sf"/>
</dbReference>
<gene>
    <name evidence="3 4" type="primary">cmoB</name>
    <name evidence="4" type="ORF">AUP74_02707</name>
</gene>
<dbReference type="HAMAP" id="MF_01590">
    <property type="entry name" value="tRNA_carboxymethyltr_CmoB"/>
    <property type="match status" value="1"/>
</dbReference>
<dbReference type="PANTHER" id="PTHR43464:SF95">
    <property type="entry name" value="TRNA U34 CARBOXYMETHYLTRANSFERASE"/>
    <property type="match status" value="1"/>
</dbReference>
<organism evidence="4 5">
    <name type="scientific">Microbulbifer aggregans</name>
    <dbReference type="NCBI Taxonomy" id="1769779"/>
    <lineage>
        <taxon>Bacteria</taxon>
        <taxon>Pseudomonadati</taxon>
        <taxon>Pseudomonadota</taxon>
        <taxon>Gammaproteobacteria</taxon>
        <taxon>Cellvibrionales</taxon>
        <taxon>Microbulbiferaceae</taxon>
        <taxon>Microbulbifer</taxon>
    </lineage>
</organism>
<dbReference type="Pfam" id="PF08003">
    <property type="entry name" value="Methyltransf_9"/>
    <property type="match status" value="1"/>
</dbReference>
<dbReference type="OrthoDB" id="9773188at2"/>
<comment type="similarity">
    <text evidence="3">Belongs to the class I-like SAM-binding methyltransferase superfamily. CmoB family.</text>
</comment>
<feature type="binding site" evidence="3">
    <location>
        <position position="131"/>
    </location>
    <ligand>
        <name>carboxy-S-adenosyl-L-methionine</name>
        <dbReference type="ChEBI" id="CHEBI:134278"/>
    </ligand>
</feature>
<feature type="binding site" evidence="3">
    <location>
        <position position="202"/>
    </location>
    <ligand>
        <name>carboxy-S-adenosyl-L-methionine</name>
        <dbReference type="ChEBI" id="CHEBI:134278"/>
    </ligand>
</feature>
<dbReference type="PANTHER" id="PTHR43464">
    <property type="entry name" value="METHYLTRANSFERASE"/>
    <property type="match status" value="1"/>
</dbReference>
<feature type="binding site" evidence="3">
    <location>
        <position position="92"/>
    </location>
    <ligand>
        <name>carboxy-S-adenosyl-L-methionine</name>
        <dbReference type="ChEBI" id="CHEBI:134278"/>
    </ligand>
</feature>
<feature type="binding site" evidence="3">
    <location>
        <position position="106"/>
    </location>
    <ligand>
        <name>carboxy-S-adenosyl-L-methionine</name>
        <dbReference type="ChEBI" id="CHEBI:134278"/>
    </ligand>
</feature>
<keyword evidence="5" id="KW-1185">Reference proteome</keyword>